<dbReference type="GO" id="GO:0005524">
    <property type="term" value="F:ATP binding"/>
    <property type="evidence" value="ECO:0007669"/>
    <property type="project" value="UniProtKB-KW"/>
</dbReference>
<evidence type="ECO:0000256" key="1">
    <source>
        <dbReference type="ARBA" id="ARBA00005594"/>
    </source>
</evidence>
<dbReference type="SUPFAM" id="SSF52374">
    <property type="entry name" value="Nucleotidylyl transferase"/>
    <property type="match status" value="1"/>
</dbReference>
<evidence type="ECO:0000256" key="6">
    <source>
        <dbReference type="ARBA" id="ARBA00022917"/>
    </source>
</evidence>
<keyword evidence="3 9" id="KW-0436">Ligase</keyword>
<feature type="domain" description="Arginyl-tRNA synthetase catalytic core" evidence="11">
    <location>
        <begin position="208"/>
        <end position="286"/>
    </location>
</feature>
<dbReference type="InterPro" id="IPR008909">
    <property type="entry name" value="DALR_anticod-bd"/>
</dbReference>
<organism evidence="13 14">
    <name type="scientific">Plasmodium chabaudi adami</name>
    <dbReference type="NCBI Taxonomy" id="5826"/>
    <lineage>
        <taxon>Eukaryota</taxon>
        <taxon>Sar</taxon>
        <taxon>Alveolata</taxon>
        <taxon>Apicomplexa</taxon>
        <taxon>Aconoidasida</taxon>
        <taxon>Haemosporida</taxon>
        <taxon>Plasmodiidae</taxon>
        <taxon>Plasmodium</taxon>
        <taxon>Plasmodium (Vinckeia)</taxon>
    </lineage>
</organism>
<evidence type="ECO:0000256" key="10">
    <source>
        <dbReference type="SAM" id="SignalP"/>
    </source>
</evidence>
<evidence type="ECO:0000256" key="3">
    <source>
        <dbReference type="ARBA" id="ARBA00022598"/>
    </source>
</evidence>
<dbReference type="Gene3D" id="1.10.730.10">
    <property type="entry name" value="Isoleucyl-tRNA Synthetase, Domain 1"/>
    <property type="match status" value="1"/>
</dbReference>
<feature type="domain" description="Arginyl-tRNA synthetase catalytic core" evidence="11">
    <location>
        <begin position="514"/>
        <end position="628"/>
    </location>
</feature>
<evidence type="ECO:0000256" key="7">
    <source>
        <dbReference type="ARBA" id="ARBA00023146"/>
    </source>
</evidence>
<dbReference type="GO" id="GO:0004814">
    <property type="term" value="F:arginine-tRNA ligase activity"/>
    <property type="evidence" value="ECO:0007669"/>
    <property type="project" value="UniProtKB-EC"/>
</dbReference>
<dbReference type="EMBL" id="LT608188">
    <property type="protein sequence ID" value="SCM20173.1"/>
    <property type="molecule type" value="Genomic_DNA"/>
</dbReference>
<dbReference type="PRINTS" id="PR01038">
    <property type="entry name" value="TRNASYNTHARG"/>
</dbReference>
<protein>
    <recommendedName>
        <fullName evidence="2">arginine--tRNA ligase</fullName>
        <ecNumber evidence="2">6.1.1.19</ecNumber>
    </recommendedName>
</protein>
<keyword evidence="7 9" id="KW-0030">Aminoacyl-tRNA synthetase</keyword>
<keyword evidence="10" id="KW-0732">Signal</keyword>
<dbReference type="GO" id="GO:0006420">
    <property type="term" value="P:arginyl-tRNA aminoacylation"/>
    <property type="evidence" value="ECO:0007669"/>
    <property type="project" value="InterPro"/>
</dbReference>
<dbReference type="InterPro" id="IPR009080">
    <property type="entry name" value="tRNAsynth_Ia_anticodon-bd"/>
</dbReference>
<evidence type="ECO:0000256" key="9">
    <source>
        <dbReference type="RuleBase" id="RU363038"/>
    </source>
</evidence>
<evidence type="ECO:0000256" key="8">
    <source>
        <dbReference type="ARBA" id="ARBA00049339"/>
    </source>
</evidence>
<gene>
    <name evidence="13" type="ORF">PCHDS_000161100</name>
</gene>
<evidence type="ECO:0000313" key="13">
    <source>
        <dbReference type="EMBL" id="SCM20173.1"/>
    </source>
</evidence>
<dbReference type="PANTHER" id="PTHR11956">
    <property type="entry name" value="ARGINYL-TRNA SYNTHETASE"/>
    <property type="match status" value="1"/>
</dbReference>
<dbReference type="Proteomes" id="UP000507536">
    <property type="component" value="Chromosome 8"/>
</dbReference>
<dbReference type="InterPro" id="IPR035684">
    <property type="entry name" value="ArgRS_core"/>
</dbReference>
<evidence type="ECO:0000256" key="5">
    <source>
        <dbReference type="ARBA" id="ARBA00022840"/>
    </source>
</evidence>
<comment type="similarity">
    <text evidence="1 9">Belongs to the class-I aminoacyl-tRNA synthetase family.</text>
</comment>
<sequence length="891" mass="106260">MNRWVFMVWLGFFFLERFKFKKVSHILNDSNYLYNQINNKNRYTGAYIERNRIIPLRKGKNKQKKINSLNTHLYSSLYSNPHNDIKKDGTIYEIINNAIKNVAIKIKKNENLVIPKQYLLEDNKLYDDYEYQSGIVMYIDRDIPDGIPTNVDENKREDLRQKIIEDLKNECPNIIDDILLSSNGILNIRVKEEYIKTKFYEFQTHLNINKQNCETKNDEKQNVVLDYCGVNMAKHMHVGHLKSLFLGHALSNVFDYFNFNVNSRNHIGNWNANIAMVITFYIFFLSENWCNKFFIDSSCLSQNSENLKTDNNCSTNIFSEQNDNPQIIKKYLEILNNLKENNFYDNYEKFNMNELENVNLDNIDKAYKISKQLYSMSPLFQNCTKHVLSLMYKYDDKAMQLWNTLCAKTKKENDEILRKFKIHKLIEKGEDFYVKYVPIVLEEMEKKNILFKFGNKLCVLFKKKKKENILETEKMKINNYDNDDKDYYEVVQVQDKIFDILKSGDMNALKESYHILTLKNDIAYTYAGIDLAAIYYRVHFEKADKIIYVVDENQKNHFMQIFSIYKTMNMFSKNVECKCICYGFVLNNEKKKIKTKNFANNIFVKDVIQNLEKLEEIEVKKNDENGCSENVDKNIEEKLIYNKKYYTKKNYKDLLLSSIVYSYISVKNCKRQAINNLINPYNFEYIYIINNYNDIYSILRNLQKSDYSFVFEEKYSMSMDYQLKKLLLDIMNFKNVLKNVIYNYNVDKLCSYLFSLSQKIHHFTRDSFNKNFLHYFEEKNVHKFLNFLEKASKEKIASTTTNAEKQQYNILDDEKETYLNLFISFIKNDKDNNPTISKINSLSKNELNKIISFFLNKTLEIIAMQSYLFIVSEIFDILNLYLVKFDTPENY</sequence>
<evidence type="ECO:0000313" key="14">
    <source>
        <dbReference type="Proteomes" id="UP000507536"/>
    </source>
</evidence>
<keyword evidence="5 9" id="KW-0067">ATP-binding</keyword>
<evidence type="ECO:0000256" key="4">
    <source>
        <dbReference type="ARBA" id="ARBA00022741"/>
    </source>
</evidence>
<dbReference type="InterPro" id="IPR001278">
    <property type="entry name" value="Arg-tRNA-ligase"/>
</dbReference>
<reference evidence="13 14" key="1">
    <citation type="submission" date="2016-08" db="EMBL/GenBank/DDBJ databases">
        <authorList>
            <consortium name="Pathogen Informatics"/>
        </authorList>
    </citation>
    <scope>NUCLEOTIDE SEQUENCE [LARGE SCALE GENOMIC DNA]</scope>
    <source>
        <strain evidence="13 14">DS</strain>
    </source>
</reference>
<dbReference type="Gene3D" id="3.40.50.620">
    <property type="entry name" value="HUPs"/>
    <property type="match status" value="1"/>
</dbReference>
<dbReference type="EC" id="6.1.1.19" evidence="2"/>
<feature type="domain" description="DALR anticodon binding" evidence="12">
    <location>
        <begin position="692"/>
        <end position="763"/>
    </location>
</feature>
<dbReference type="InterPro" id="IPR014729">
    <property type="entry name" value="Rossmann-like_a/b/a_fold"/>
</dbReference>
<evidence type="ECO:0000259" key="11">
    <source>
        <dbReference type="Pfam" id="PF00750"/>
    </source>
</evidence>
<comment type="catalytic activity">
    <reaction evidence="8">
        <text>tRNA(Arg) + L-arginine + ATP = L-arginyl-tRNA(Arg) + AMP + diphosphate</text>
        <dbReference type="Rhea" id="RHEA:20301"/>
        <dbReference type="Rhea" id="RHEA-COMP:9658"/>
        <dbReference type="Rhea" id="RHEA-COMP:9673"/>
        <dbReference type="ChEBI" id="CHEBI:30616"/>
        <dbReference type="ChEBI" id="CHEBI:32682"/>
        <dbReference type="ChEBI" id="CHEBI:33019"/>
        <dbReference type="ChEBI" id="CHEBI:78442"/>
        <dbReference type="ChEBI" id="CHEBI:78513"/>
        <dbReference type="ChEBI" id="CHEBI:456215"/>
        <dbReference type="EC" id="6.1.1.19"/>
    </reaction>
</comment>
<dbReference type="AlphaFoldDB" id="A0A1C6YA10"/>
<feature type="signal peptide" evidence="10">
    <location>
        <begin position="1"/>
        <end position="25"/>
    </location>
</feature>
<evidence type="ECO:0000256" key="2">
    <source>
        <dbReference type="ARBA" id="ARBA00012837"/>
    </source>
</evidence>
<proteinExistence type="inferred from homology"/>
<dbReference type="Pfam" id="PF00750">
    <property type="entry name" value="tRNA-synt_1d"/>
    <property type="match status" value="2"/>
</dbReference>
<name>A0A1C6YA10_PLACE</name>
<dbReference type="SUPFAM" id="SSF47323">
    <property type="entry name" value="Anticodon-binding domain of a subclass of class I aminoacyl-tRNA synthetases"/>
    <property type="match status" value="1"/>
</dbReference>
<keyword evidence="4 9" id="KW-0547">Nucleotide-binding</keyword>
<dbReference type="PANTHER" id="PTHR11956:SF5">
    <property type="entry name" value="ARGININE--TRNA LIGASE, CYTOPLASMIC"/>
    <property type="match status" value="1"/>
</dbReference>
<feature type="chain" id="PRO_5008751269" description="arginine--tRNA ligase" evidence="10">
    <location>
        <begin position="26"/>
        <end position="891"/>
    </location>
</feature>
<evidence type="ECO:0000259" key="12">
    <source>
        <dbReference type="Pfam" id="PF05746"/>
    </source>
</evidence>
<dbReference type="Pfam" id="PF05746">
    <property type="entry name" value="DALR_1"/>
    <property type="match status" value="1"/>
</dbReference>
<keyword evidence="6 9" id="KW-0648">Protein biosynthesis</keyword>
<accession>A0A1C6YA10</accession>